<dbReference type="OrthoDB" id="3193253at2759"/>
<feature type="transmembrane region" description="Helical" evidence="1">
    <location>
        <begin position="12"/>
        <end position="33"/>
    </location>
</feature>
<keyword evidence="1" id="KW-1133">Transmembrane helix</keyword>
<dbReference type="AlphaFoldDB" id="A0A0C3S4Z4"/>
<dbReference type="Pfam" id="PF20151">
    <property type="entry name" value="DUF6533"/>
    <property type="match status" value="1"/>
</dbReference>
<evidence type="ECO:0000256" key="1">
    <source>
        <dbReference type="SAM" id="Phobius"/>
    </source>
</evidence>
<feature type="domain" description="DUF6533" evidence="2">
    <location>
        <begin position="17"/>
        <end position="61"/>
    </location>
</feature>
<accession>A0A0C3S4Z4</accession>
<evidence type="ECO:0000313" key="4">
    <source>
        <dbReference type="Proteomes" id="UP000053257"/>
    </source>
</evidence>
<keyword evidence="1" id="KW-0812">Transmembrane</keyword>
<dbReference type="HOGENOM" id="CLU_1845819_0_0_1"/>
<name>A0A0C3S4Z4_PHLG1</name>
<gene>
    <name evidence="3" type="ORF">PHLGIDRAFT_247610</name>
</gene>
<evidence type="ECO:0000259" key="2">
    <source>
        <dbReference type="Pfam" id="PF20151"/>
    </source>
</evidence>
<dbReference type="InterPro" id="IPR045340">
    <property type="entry name" value="DUF6533"/>
</dbReference>
<keyword evidence="4" id="KW-1185">Reference proteome</keyword>
<keyword evidence="1" id="KW-0472">Membrane</keyword>
<proteinExistence type="predicted"/>
<protein>
    <recommendedName>
        <fullName evidence="2">DUF6533 domain-containing protein</fullName>
    </recommendedName>
</protein>
<organism evidence="3 4">
    <name type="scientific">Phlebiopsis gigantea (strain 11061_1 CR5-6)</name>
    <name type="common">White-rot fungus</name>
    <name type="synonym">Peniophora gigantea</name>
    <dbReference type="NCBI Taxonomy" id="745531"/>
    <lineage>
        <taxon>Eukaryota</taxon>
        <taxon>Fungi</taxon>
        <taxon>Dikarya</taxon>
        <taxon>Basidiomycota</taxon>
        <taxon>Agaricomycotina</taxon>
        <taxon>Agaricomycetes</taxon>
        <taxon>Polyporales</taxon>
        <taxon>Phanerochaetaceae</taxon>
        <taxon>Phlebiopsis</taxon>
    </lineage>
</organism>
<reference evidence="3 4" key="1">
    <citation type="journal article" date="2014" name="PLoS Genet.">
        <title>Analysis of the Phlebiopsis gigantea genome, transcriptome and secretome provides insight into its pioneer colonization strategies of wood.</title>
        <authorList>
            <person name="Hori C."/>
            <person name="Ishida T."/>
            <person name="Igarashi K."/>
            <person name="Samejima M."/>
            <person name="Suzuki H."/>
            <person name="Master E."/>
            <person name="Ferreira P."/>
            <person name="Ruiz-Duenas F.J."/>
            <person name="Held B."/>
            <person name="Canessa P."/>
            <person name="Larrondo L.F."/>
            <person name="Schmoll M."/>
            <person name="Druzhinina I.S."/>
            <person name="Kubicek C.P."/>
            <person name="Gaskell J.A."/>
            <person name="Kersten P."/>
            <person name="St John F."/>
            <person name="Glasner J."/>
            <person name="Sabat G."/>
            <person name="Splinter BonDurant S."/>
            <person name="Syed K."/>
            <person name="Yadav J."/>
            <person name="Mgbeahuruike A.C."/>
            <person name="Kovalchuk A."/>
            <person name="Asiegbu F.O."/>
            <person name="Lackner G."/>
            <person name="Hoffmeister D."/>
            <person name="Rencoret J."/>
            <person name="Gutierrez A."/>
            <person name="Sun H."/>
            <person name="Lindquist E."/>
            <person name="Barry K."/>
            <person name="Riley R."/>
            <person name="Grigoriev I.V."/>
            <person name="Henrissat B."/>
            <person name="Kues U."/>
            <person name="Berka R.M."/>
            <person name="Martinez A.T."/>
            <person name="Covert S.F."/>
            <person name="Blanchette R.A."/>
            <person name="Cullen D."/>
        </authorList>
    </citation>
    <scope>NUCLEOTIDE SEQUENCE [LARGE SCALE GENOMIC DNA]</scope>
    <source>
        <strain evidence="3 4">11061_1 CR5-6</strain>
    </source>
</reference>
<evidence type="ECO:0000313" key="3">
    <source>
        <dbReference type="EMBL" id="KIP03250.1"/>
    </source>
</evidence>
<feature type="transmembrane region" description="Helical" evidence="1">
    <location>
        <begin position="45"/>
        <end position="66"/>
    </location>
</feature>
<dbReference type="EMBL" id="KN840626">
    <property type="protein sequence ID" value="KIP03250.1"/>
    <property type="molecule type" value="Genomic_DNA"/>
</dbReference>
<sequence length="139" mass="15597">MSEVETELWLELIGFWITTGATALAAYEYMITFDKEVEYIWSKKLTLSSALLLSVRWVMVLVAVSIEIPYTTPELRSTHLAHGNSHSHGLRSNGCNLCVEGKRYDQRSLEWIQVVAKMGLAHRRTHSGPGINASCCQSV</sequence>
<dbReference type="Proteomes" id="UP000053257">
    <property type="component" value="Unassembled WGS sequence"/>
</dbReference>